<dbReference type="InterPro" id="IPR017896">
    <property type="entry name" value="4Fe4S_Fe-S-bd"/>
</dbReference>
<keyword evidence="4" id="KW-0249">Electron transport</keyword>
<dbReference type="SUPFAM" id="SSF54862">
    <property type="entry name" value="4Fe-4S ferredoxins"/>
    <property type="match status" value="1"/>
</dbReference>
<gene>
    <name evidence="8" type="ORF">ASZ90_019525</name>
</gene>
<comment type="caution">
    <text evidence="8">The sequence shown here is derived from an EMBL/GenBank/DDBJ whole genome shotgun (WGS) entry which is preliminary data.</text>
</comment>
<reference evidence="8" key="1">
    <citation type="journal article" date="2015" name="Proc. Natl. Acad. Sci. U.S.A.">
        <title>Networks of energetic and metabolic interactions define dynamics in microbial communities.</title>
        <authorList>
            <person name="Embree M."/>
            <person name="Liu J.K."/>
            <person name="Al-Bassam M.M."/>
            <person name="Zengler K."/>
        </authorList>
    </citation>
    <scope>NUCLEOTIDE SEQUENCE</scope>
</reference>
<evidence type="ECO:0000256" key="3">
    <source>
        <dbReference type="ARBA" id="ARBA00022723"/>
    </source>
</evidence>
<keyword evidence="1" id="KW-0813">Transport</keyword>
<dbReference type="Gene3D" id="3.30.70.20">
    <property type="match status" value="2"/>
</dbReference>
<dbReference type="GO" id="GO:0051539">
    <property type="term" value="F:4 iron, 4 sulfur cluster binding"/>
    <property type="evidence" value="ECO:0007669"/>
    <property type="project" value="UniProtKB-KW"/>
</dbReference>
<evidence type="ECO:0000313" key="8">
    <source>
        <dbReference type="EMBL" id="KUG03064.1"/>
    </source>
</evidence>
<dbReference type="Pfam" id="PF13247">
    <property type="entry name" value="Fer4_11"/>
    <property type="match status" value="1"/>
</dbReference>
<evidence type="ECO:0000259" key="7">
    <source>
        <dbReference type="PROSITE" id="PS51379"/>
    </source>
</evidence>
<feature type="domain" description="4Fe-4S ferredoxin-type" evidence="7">
    <location>
        <begin position="3"/>
        <end position="22"/>
    </location>
</feature>
<dbReference type="PANTHER" id="PTHR42859">
    <property type="entry name" value="OXIDOREDUCTASE"/>
    <property type="match status" value="1"/>
</dbReference>
<dbReference type="EMBL" id="LNQE01001895">
    <property type="protein sequence ID" value="KUG03064.1"/>
    <property type="molecule type" value="Genomic_DNA"/>
</dbReference>
<keyword evidence="2" id="KW-0004">4Fe-4S</keyword>
<dbReference type="PANTHER" id="PTHR42859:SF10">
    <property type="entry name" value="DIMETHYLSULFOXIDE REDUCTASE CHAIN B"/>
    <property type="match status" value="1"/>
</dbReference>
<keyword evidence="6" id="KW-0411">Iron-sulfur</keyword>
<dbReference type="PROSITE" id="PS00198">
    <property type="entry name" value="4FE4S_FER_1"/>
    <property type="match status" value="1"/>
</dbReference>
<feature type="domain" description="4Fe-4S ferredoxin-type" evidence="7">
    <location>
        <begin position="43"/>
        <end position="75"/>
    </location>
</feature>
<dbReference type="GO" id="GO:0046872">
    <property type="term" value="F:metal ion binding"/>
    <property type="evidence" value="ECO:0007669"/>
    <property type="project" value="UniProtKB-KW"/>
</dbReference>
<evidence type="ECO:0000256" key="5">
    <source>
        <dbReference type="ARBA" id="ARBA00023004"/>
    </source>
</evidence>
<evidence type="ECO:0000256" key="6">
    <source>
        <dbReference type="ARBA" id="ARBA00023014"/>
    </source>
</evidence>
<keyword evidence="3" id="KW-0479">Metal-binding</keyword>
<evidence type="ECO:0000256" key="4">
    <source>
        <dbReference type="ARBA" id="ARBA00022982"/>
    </source>
</evidence>
<keyword evidence="5" id="KW-0408">Iron</keyword>
<evidence type="ECO:0000256" key="2">
    <source>
        <dbReference type="ARBA" id="ARBA00022485"/>
    </source>
</evidence>
<sequence>MDKLIFVDYHKCVGCATCEMVCSLVHEDICTPALSRIRVVRYPTQAFNVPITCAFCESPPCVKVCPSGAITKNSDSGDVAINPDLCIGCRQCVQACPFGHANFSLARGTAFKCDLCGGSPQCVEFCWTEALQYIPLDKALSDKRDAVARNMLQNA</sequence>
<feature type="domain" description="4Fe-4S ferredoxin-type" evidence="7">
    <location>
        <begin position="77"/>
        <end position="106"/>
    </location>
</feature>
<dbReference type="AlphaFoldDB" id="A0A0W8E317"/>
<protein>
    <submittedName>
        <fullName evidence="8">Iron-sulfur cluster-binding protein</fullName>
    </submittedName>
</protein>
<dbReference type="InterPro" id="IPR017900">
    <property type="entry name" value="4Fe4S_Fe_S_CS"/>
</dbReference>
<dbReference type="CDD" id="cd10550">
    <property type="entry name" value="DMSOR_beta_like"/>
    <property type="match status" value="1"/>
</dbReference>
<accession>A0A0W8E317</accession>
<organism evidence="8">
    <name type="scientific">hydrocarbon metagenome</name>
    <dbReference type="NCBI Taxonomy" id="938273"/>
    <lineage>
        <taxon>unclassified sequences</taxon>
        <taxon>metagenomes</taxon>
        <taxon>ecological metagenomes</taxon>
    </lineage>
</organism>
<dbReference type="PROSITE" id="PS51379">
    <property type="entry name" value="4FE4S_FER_2"/>
    <property type="match status" value="3"/>
</dbReference>
<dbReference type="InterPro" id="IPR050294">
    <property type="entry name" value="RnfB_subfamily"/>
</dbReference>
<evidence type="ECO:0000256" key="1">
    <source>
        <dbReference type="ARBA" id="ARBA00022448"/>
    </source>
</evidence>
<proteinExistence type="predicted"/>
<name>A0A0W8E317_9ZZZZ</name>